<dbReference type="Proteomes" id="UP000605846">
    <property type="component" value="Unassembled WGS sequence"/>
</dbReference>
<dbReference type="SMART" id="SM00066">
    <property type="entry name" value="GAL4"/>
    <property type="match status" value="1"/>
</dbReference>
<dbReference type="SUPFAM" id="SSF57701">
    <property type="entry name" value="Zn2/Cys6 DNA-binding domain"/>
    <property type="match status" value="1"/>
</dbReference>
<organism evidence="7 8">
    <name type="scientific">Apophysomyces ossiformis</name>
    <dbReference type="NCBI Taxonomy" id="679940"/>
    <lineage>
        <taxon>Eukaryota</taxon>
        <taxon>Fungi</taxon>
        <taxon>Fungi incertae sedis</taxon>
        <taxon>Mucoromycota</taxon>
        <taxon>Mucoromycotina</taxon>
        <taxon>Mucoromycetes</taxon>
        <taxon>Mucorales</taxon>
        <taxon>Mucorineae</taxon>
        <taxon>Mucoraceae</taxon>
        <taxon>Apophysomyces</taxon>
    </lineage>
</organism>
<dbReference type="EMBL" id="JABAYA010000175">
    <property type="protein sequence ID" value="KAF7722814.1"/>
    <property type="molecule type" value="Genomic_DNA"/>
</dbReference>
<proteinExistence type="predicted"/>
<feature type="compositionally biased region" description="Pro residues" evidence="5">
    <location>
        <begin position="124"/>
        <end position="141"/>
    </location>
</feature>
<evidence type="ECO:0000256" key="2">
    <source>
        <dbReference type="ARBA" id="ARBA00022723"/>
    </source>
</evidence>
<dbReference type="Gene3D" id="4.10.240.10">
    <property type="entry name" value="Zn(2)-C6 fungal-type DNA-binding domain"/>
    <property type="match status" value="1"/>
</dbReference>
<evidence type="ECO:0000313" key="7">
    <source>
        <dbReference type="EMBL" id="KAF7722814.1"/>
    </source>
</evidence>
<dbReference type="GO" id="GO:0003677">
    <property type="term" value="F:DNA binding"/>
    <property type="evidence" value="ECO:0007669"/>
    <property type="project" value="UniProtKB-KW"/>
</dbReference>
<keyword evidence="4" id="KW-0539">Nucleus</keyword>
<dbReference type="GO" id="GO:0005634">
    <property type="term" value="C:nucleus"/>
    <property type="evidence" value="ECO:0007669"/>
    <property type="project" value="UniProtKB-SubCell"/>
</dbReference>
<reference evidence="7" key="1">
    <citation type="submission" date="2020-01" db="EMBL/GenBank/DDBJ databases">
        <title>Genome Sequencing of Three Apophysomyces-Like Fungal Strains Confirms a Novel Fungal Genus in the Mucoromycota with divergent Burkholderia-like Endosymbiotic Bacteria.</title>
        <authorList>
            <person name="Stajich J.E."/>
            <person name="Macias A.M."/>
            <person name="Carter-House D."/>
            <person name="Lovett B."/>
            <person name="Kasson L.R."/>
            <person name="Berry K."/>
            <person name="Grigoriev I."/>
            <person name="Chang Y."/>
            <person name="Spatafora J."/>
            <person name="Kasson M.T."/>
        </authorList>
    </citation>
    <scope>NUCLEOTIDE SEQUENCE</scope>
    <source>
        <strain evidence="7">NRRL A-21654</strain>
    </source>
</reference>
<evidence type="ECO:0000313" key="8">
    <source>
        <dbReference type="Proteomes" id="UP000605846"/>
    </source>
</evidence>
<evidence type="ECO:0000259" key="6">
    <source>
        <dbReference type="PROSITE" id="PS50048"/>
    </source>
</evidence>
<evidence type="ECO:0000256" key="4">
    <source>
        <dbReference type="ARBA" id="ARBA00023242"/>
    </source>
</evidence>
<feature type="domain" description="Zn(2)-C6 fungal-type" evidence="6">
    <location>
        <begin position="20"/>
        <end position="49"/>
    </location>
</feature>
<comment type="subcellular location">
    <subcellularLocation>
        <location evidence="1">Nucleus</location>
    </subcellularLocation>
</comment>
<evidence type="ECO:0000256" key="3">
    <source>
        <dbReference type="ARBA" id="ARBA00023125"/>
    </source>
</evidence>
<dbReference type="PANTHER" id="PTHR46910:SF3">
    <property type="entry name" value="HALOTOLERANCE PROTEIN 9-RELATED"/>
    <property type="match status" value="1"/>
</dbReference>
<comment type="caution">
    <text evidence="7">The sequence shown here is derived from an EMBL/GenBank/DDBJ whole genome shotgun (WGS) entry which is preliminary data.</text>
</comment>
<dbReference type="InterPro" id="IPR050987">
    <property type="entry name" value="AtrR-like"/>
</dbReference>
<dbReference type="Pfam" id="PF00172">
    <property type="entry name" value="Zn_clus"/>
    <property type="match status" value="1"/>
</dbReference>
<gene>
    <name evidence="7" type="ORF">EC973_002659</name>
</gene>
<dbReference type="OrthoDB" id="3362851at2759"/>
<keyword evidence="3" id="KW-0238">DNA-binding</keyword>
<dbReference type="AlphaFoldDB" id="A0A8H7BKB6"/>
<keyword evidence="8" id="KW-1185">Reference proteome</keyword>
<name>A0A8H7BKB6_9FUNG</name>
<evidence type="ECO:0000256" key="5">
    <source>
        <dbReference type="SAM" id="MobiDB-lite"/>
    </source>
</evidence>
<dbReference type="GO" id="GO:0008270">
    <property type="term" value="F:zinc ion binding"/>
    <property type="evidence" value="ECO:0007669"/>
    <property type="project" value="InterPro"/>
</dbReference>
<dbReference type="GO" id="GO:0000981">
    <property type="term" value="F:DNA-binding transcription factor activity, RNA polymerase II-specific"/>
    <property type="evidence" value="ECO:0007669"/>
    <property type="project" value="InterPro"/>
</dbReference>
<dbReference type="CDD" id="cd00067">
    <property type="entry name" value="GAL4"/>
    <property type="match status" value="1"/>
</dbReference>
<accession>A0A8H7BKB6</accession>
<dbReference type="PROSITE" id="PS50048">
    <property type="entry name" value="ZN2_CY6_FUNGAL_2"/>
    <property type="match status" value="1"/>
</dbReference>
<feature type="region of interest" description="Disordered" evidence="5">
    <location>
        <begin position="102"/>
        <end position="225"/>
    </location>
</feature>
<dbReference type="InterPro" id="IPR001138">
    <property type="entry name" value="Zn2Cys6_DnaBD"/>
</dbReference>
<sequence length="225" mass="25005">MPADEQATEPRRKRAKIVSACSECRRKKTKCNGEQPCRNCQKSAVPCVYPSSHNDDRRNAPSKAALEAIEERLKTIEDMLKTILQSNLPVANLDPVTVNNFLNKDRNSSSPVPSSSRTTLIHPPSHPPPSTPSPPHPPMPSQPLTQAPPQTPGTPHELRLPSIHNLSAPSAYSHQLTENHENRDLPPLGLQDYHLYPYKGQSPATNSSKSENEDYALQPIKKRKR</sequence>
<evidence type="ECO:0000256" key="1">
    <source>
        <dbReference type="ARBA" id="ARBA00004123"/>
    </source>
</evidence>
<dbReference type="PANTHER" id="PTHR46910">
    <property type="entry name" value="TRANSCRIPTION FACTOR PDR1"/>
    <property type="match status" value="1"/>
</dbReference>
<protein>
    <recommendedName>
        <fullName evidence="6">Zn(2)-C6 fungal-type domain-containing protein</fullName>
    </recommendedName>
</protein>
<dbReference type="PROSITE" id="PS00463">
    <property type="entry name" value="ZN2_CY6_FUNGAL_1"/>
    <property type="match status" value="1"/>
</dbReference>
<feature type="compositionally biased region" description="Polar residues" evidence="5">
    <location>
        <begin position="164"/>
        <end position="176"/>
    </location>
</feature>
<keyword evidence="2" id="KW-0479">Metal-binding</keyword>
<dbReference type="InterPro" id="IPR036864">
    <property type="entry name" value="Zn2-C6_fun-type_DNA-bd_sf"/>
</dbReference>